<keyword evidence="4" id="KW-1185">Reference proteome</keyword>
<evidence type="ECO:0000256" key="1">
    <source>
        <dbReference type="SAM" id="MobiDB-lite"/>
    </source>
</evidence>
<dbReference type="OrthoDB" id="537444at2759"/>
<dbReference type="GO" id="GO:0006086">
    <property type="term" value="P:pyruvate decarboxylation to acetyl-CoA"/>
    <property type="evidence" value="ECO:0007669"/>
    <property type="project" value="InterPro"/>
</dbReference>
<keyword evidence="3" id="KW-0808">Transferase</keyword>
<feature type="compositionally biased region" description="Low complexity" evidence="1">
    <location>
        <begin position="152"/>
        <end position="164"/>
    </location>
</feature>
<keyword evidence="3" id="KW-0012">Acyltransferase</keyword>
<dbReference type="Gene3D" id="3.30.559.10">
    <property type="entry name" value="Chloramphenicol acetyltransferase-like domain"/>
    <property type="match status" value="1"/>
</dbReference>
<dbReference type="GO" id="GO:0045254">
    <property type="term" value="C:pyruvate dehydrogenase complex"/>
    <property type="evidence" value="ECO:0007669"/>
    <property type="project" value="InterPro"/>
</dbReference>
<reference evidence="3 4" key="1">
    <citation type="journal article" name="Sci. Rep.">
        <title>Genome-scale phylogenetic analyses confirm Olpidium as the closest living zoosporic fungus to the non-flagellated, terrestrial fungi.</title>
        <authorList>
            <person name="Chang Y."/>
            <person name="Rochon D."/>
            <person name="Sekimoto S."/>
            <person name="Wang Y."/>
            <person name="Chovatia M."/>
            <person name="Sandor L."/>
            <person name="Salamov A."/>
            <person name="Grigoriev I.V."/>
            <person name="Stajich J.E."/>
            <person name="Spatafora J.W."/>
        </authorList>
    </citation>
    <scope>NUCLEOTIDE SEQUENCE [LARGE SCALE GENOMIC DNA]</scope>
    <source>
        <strain evidence="3">S191</strain>
    </source>
</reference>
<comment type="caution">
    <text evidence="3">The sequence shown here is derived from an EMBL/GenBank/DDBJ whole genome shotgun (WGS) entry which is preliminary data.</text>
</comment>
<evidence type="ECO:0000313" key="4">
    <source>
        <dbReference type="Proteomes" id="UP000673691"/>
    </source>
</evidence>
<feature type="domain" description="2-oxoacid dehydrogenase acyltransferase catalytic" evidence="2">
    <location>
        <begin position="3"/>
        <end position="116"/>
    </location>
</feature>
<feature type="region of interest" description="Disordered" evidence="1">
    <location>
        <begin position="141"/>
        <end position="179"/>
    </location>
</feature>
<proteinExistence type="predicted"/>
<dbReference type="AlphaFoldDB" id="A0A8H7ZNH3"/>
<feature type="non-terminal residue" evidence="3">
    <location>
        <position position="1"/>
    </location>
</feature>
<dbReference type="PANTHER" id="PTHR23151:SF90">
    <property type="entry name" value="DIHYDROLIPOYLLYSINE-RESIDUE ACETYLTRANSFERASE COMPONENT OF PYRUVATE DEHYDROGENASE COMPLEX, MITOCHONDRIAL-RELATED"/>
    <property type="match status" value="1"/>
</dbReference>
<accession>A0A8H7ZNH3</accession>
<dbReference type="Proteomes" id="UP000673691">
    <property type="component" value="Unassembled WGS sequence"/>
</dbReference>
<evidence type="ECO:0000259" key="2">
    <source>
        <dbReference type="Pfam" id="PF00198"/>
    </source>
</evidence>
<dbReference type="InterPro" id="IPR023213">
    <property type="entry name" value="CAT-like_dom_sf"/>
</dbReference>
<dbReference type="InterPro" id="IPR001078">
    <property type="entry name" value="2-oxoacid_DH_actylTfrase"/>
</dbReference>
<feature type="region of interest" description="Disordered" evidence="1">
    <location>
        <begin position="240"/>
        <end position="271"/>
    </location>
</feature>
<evidence type="ECO:0000313" key="3">
    <source>
        <dbReference type="EMBL" id="KAG5456364.1"/>
    </source>
</evidence>
<dbReference type="InterPro" id="IPR045257">
    <property type="entry name" value="E2/Pdx1"/>
</dbReference>
<dbReference type="Pfam" id="PF00198">
    <property type="entry name" value="2-oxoacid_dh"/>
    <property type="match status" value="1"/>
</dbReference>
<protein>
    <submittedName>
        <fullName evidence="3">2-oxoacid dehydrogenases acyltransferase-domain-containing protein</fullName>
    </submittedName>
</protein>
<sequence>QIGLATISSQVRDLASRAREGKLAPHEYQGGSFTISNLGMFGVNQFTAIINPPQACILAVGATNKKVFPGETDGAFETRNVMNVSLSCDHRVVDGAVGATWLKAFKGYMEQRRNPEKIRLDRPVKPHNRLRDIDKKYTRTFPAESVQPGPPSLAGSPPSLPALSVTPSRGHRWRRNPWSSMSSSIPKAFGVNVDLRLAIKLTDRLLVDSRLQEAAKAVRRERRGRCHDVAGGLLPTTPVLNHGLRTSARSGSCNGDATRELPNRRAPTPQA</sequence>
<name>A0A8H7ZNH3_9FUNG</name>
<organism evidence="3 4">
    <name type="scientific">Olpidium bornovanus</name>
    <dbReference type="NCBI Taxonomy" id="278681"/>
    <lineage>
        <taxon>Eukaryota</taxon>
        <taxon>Fungi</taxon>
        <taxon>Fungi incertae sedis</taxon>
        <taxon>Olpidiomycota</taxon>
        <taxon>Olpidiomycotina</taxon>
        <taxon>Olpidiomycetes</taxon>
        <taxon>Olpidiales</taxon>
        <taxon>Olpidiaceae</taxon>
        <taxon>Olpidium</taxon>
    </lineage>
</organism>
<dbReference type="SUPFAM" id="SSF52777">
    <property type="entry name" value="CoA-dependent acyltransferases"/>
    <property type="match status" value="1"/>
</dbReference>
<dbReference type="EMBL" id="JAEFCI010011865">
    <property type="protein sequence ID" value="KAG5456364.1"/>
    <property type="molecule type" value="Genomic_DNA"/>
</dbReference>
<gene>
    <name evidence="3" type="ORF">BJ554DRAFT_3916</name>
</gene>
<dbReference type="GO" id="GO:0004742">
    <property type="term" value="F:dihydrolipoyllysine-residue acetyltransferase activity"/>
    <property type="evidence" value="ECO:0007669"/>
    <property type="project" value="TreeGrafter"/>
</dbReference>
<dbReference type="PANTHER" id="PTHR23151">
    <property type="entry name" value="DIHYDROLIPOAMIDE ACETYL/SUCCINYL-TRANSFERASE-RELATED"/>
    <property type="match status" value="1"/>
</dbReference>